<evidence type="ECO:0000313" key="13">
    <source>
        <dbReference type="Proteomes" id="UP000199415"/>
    </source>
</evidence>
<dbReference type="Gene3D" id="3.30.565.10">
    <property type="entry name" value="Histidine kinase-like ATPase, C-terminal domain"/>
    <property type="match status" value="1"/>
</dbReference>
<keyword evidence="6 12" id="KW-0418">Kinase</keyword>
<feature type="domain" description="Histidine kinase" evidence="10">
    <location>
        <begin position="593"/>
        <end position="812"/>
    </location>
</feature>
<protein>
    <recommendedName>
        <fullName evidence="3">histidine kinase</fullName>
        <ecNumber evidence="3">2.7.13.3</ecNumber>
    </recommendedName>
</protein>
<evidence type="ECO:0000259" key="11">
    <source>
        <dbReference type="PROSITE" id="PS50885"/>
    </source>
</evidence>
<dbReference type="Gene3D" id="6.10.340.10">
    <property type="match status" value="1"/>
</dbReference>
<dbReference type="InterPro" id="IPR050736">
    <property type="entry name" value="Sensor_HK_Regulatory"/>
</dbReference>
<dbReference type="Pfam" id="PF00512">
    <property type="entry name" value="HisKA"/>
    <property type="match status" value="1"/>
</dbReference>
<proteinExistence type="predicted"/>
<dbReference type="PROSITE" id="PS50109">
    <property type="entry name" value="HIS_KIN"/>
    <property type="match status" value="1"/>
</dbReference>
<dbReference type="Pfam" id="PF02518">
    <property type="entry name" value="HATPase_c"/>
    <property type="match status" value="1"/>
</dbReference>
<dbReference type="InterPro" id="IPR003661">
    <property type="entry name" value="HisK_dim/P_dom"/>
</dbReference>
<evidence type="ECO:0000313" key="12">
    <source>
        <dbReference type="EMBL" id="SDF75746.1"/>
    </source>
</evidence>
<feature type="transmembrane region" description="Helical" evidence="9">
    <location>
        <begin position="504"/>
        <end position="525"/>
    </location>
</feature>
<dbReference type="PROSITE" id="PS50885">
    <property type="entry name" value="HAMP"/>
    <property type="match status" value="1"/>
</dbReference>
<keyword evidence="4" id="KW-0597">Phosphoprotein</keyword>
<gene>
    <name evidence="12" type="ORF">SAMN05216241_102245</name>
</gene>
<dbReference type="SUPFAM" id="SSF47384">
    <property type="entry name" value="Homodimeric domain of signal transducing histidine kinase"/>
    <property type="match status" value="1"/>
</dbReference>
<dbReference type="InterPro" id="IPR036097">
    <property type="entry name" value="HisK_dim/P_sf"/>
</dbReference>
<feature type="domain" description="HAMP" evidence="11">
    <location>
        <begin position="527"/>
        <end position="579"/>
    </location>
</feature>
<dbReference type="Gene3D" id="1.20.58.920">
    <property type="match status" value="2"/>
</dbReference>
<keyword evidence="13" id="KW-1185">Reference proteome</keyword>
<dbReference type="InterPro" id="IPR003660">
    <property type="entry name" value="HAMP_dom"/>
</dbReference>
<dbReference type="InterPro" id="IPR005467">
    <property type="entry name" value="His_kinase_dom"/>
</dbReference>
<dbReference type="SMART" id="SM00387">
    <property type="entry name" value="HATPase_c"/>
    <property type="match status" value="1"/>
</dbReference>
<name>A0A1G7NP36_9PROT</name>
<dbReference type="Proteomes" id="UP000199415">
    <property type="component" value="Unassembled WGS sequence"/>
</dbReference>
<evidence type="ECO:0000256" key="5">
    <source>
        <dbReference type="ARBA" id="ARBA00022679"/>
    </source>
</evidence>
<feature type="region of interest" description="Disordered" evidence="8">
    <location>
        <begin position="815"/>
        <end position="839"/>
    </location>
</feature>
<dbReference type="SMART" id="SM00388">
    <property type="entry name" value="HisKA"/>
    <property type="match status" value="1"/>
</dbReference>
<dbReference type="PANTHER" id="PTHR43711:SF26">
    <property type="entry name" value="SENSOR HISTIDINE KINASE RCSC"/>
    <property type="match status" value="1"/>
</dbReference>
<dbReference type="GO" id="GO:0016020">
    <property type="term" value="C:membrane"/>
    <property type="evidence" value="ECO:0007669"/>
    <property type="project" value="UniProtKB-SubCell"/>
</dbReference>
<reference evidence="12 13" key="1">
    <citation type="submission" date="2016-10" db="EMBL/GenBank/DDBJ databases">
        <authorList>
            <person name="de Groot N.N."/>
        </authorList>
    </citation>
    <scope>NUCLEOTIDE SEQUENCE [LARGE SCALE GENOMIC DNA]</scope>
    <source>
        <strain evidence="12 13">DSM 25584</strain>
    </source>
</reference>
<dbReference type="InterPro" id="IPR036890">
    <property type="entry name" value="HATPase_C_sf"/>
</dbReference>
<evidence type="ECO:0000256" key="8">
    <source>
        <dbReference type="SAM" id="MobiDB-lite"/>
    </source>
</evidence>
<feature type="transmembrane region" description="Helical" evidence="9">
    <location>
        <begin position="37"/>
        <end position="59"/>
    </location>
</feature>
<evidence type="ECO:0000259" key="10">
    <source>
        <dbReference type="PROSITE" id="PS50109"/>
    </source>
</evidence>
<keyword evidence="7" id="KW-0902">Two-component regulatory system</keyword>
<dbReference type="PANTHER" id="PTHR43711">
    <property type="entry name" value="TWO-COMPONENT HISTIDINE KINASE"/>
    <property type="match status" value="1"/>
</dbReference>
<dbReference type="RefSeq" id="WP_090018876.1">
    <property type="nucleotide sequence ID" value="NZ_FNCE01000002.1"/>
</dbReference>
<sequence length="839" mass="89949">MEADRGDQAEDPSPSANPGARATGPDRRGMMGVQARLLLAFGLVAGLTVLAGGIGWWSYTRVGDSVDTVAQTHIPRMQAASQVARHSAALSAAAPVLAGADSQTERRKALERLNTRTDEIKSQLSHLHADAEATAAVRSQVERLSSTVATLNTAVEHRLEARDEVDEAVDTIRTRHRELLTALEPRAKQAKSALLEGSGRASRKSSEALQALVQENLGELRDLLVLIADANRVMALLGLVQGAEFPAALNPVKRDLAVAAKQMREQLDVVPRGGDTRMIRVAADMLVGASVGDNNVVALKKQALDGAEGADDKLKQKLNTARRMHSTLLNNVNTLADAAENTFKTKAQRLATGNADRISKLVDQEMARLGAVLRIHSAGNRAAGLLATAANVDSVGALKTLNMRFSSAVATLRENMGALEDGASQAAIKQRVDALIGMGTGGRNLFDLRREQLDAAAKANRALDQAREVTGTLSERVDAVVAANRADVREDVRSVSSAFYQGRVALALVAAASLLTVAAVGYFYVNRNLCARLKRLARATRSIAWGRRNAVIDVGGDDEIGEMADALATFREGLDAKDRAEEASRAKSQFLATISHELRTPLNAVIGYAEMMSMGVLGPLGNERYAEYAEDIRRSGVHLRDLLQDLIDLSRIESGNYEPTIEEVDLSTVAQEAATMLEMRAREKGLQLKVDTEEAVSICADARAIRQIVLNLLANAVKYTDRGSVSLDVHTDRGGAYIRISDTGPGIPEELKGRLFEPFVQQDSRVRREDSESTGLGLSLSHRLATALGANLEIDSRPDVGTTVDVRFPPDLFPTEAGCTEAHGAKLPALADQQDDPAA</sequence>
<dbReference type="SUPFAM" id="SSF158472">
    <property type="entry name" value="HAMP domain-like"/>
    <property type="match status" value="1"/>
</dbReference>
<dbReference type="InterPro" id="IPR038188">
    <property type="entry name" value="TorS_sensor_sf"/>
</dbReference>
<evidence type="ECO:0000256" key="3">
    <source>
        <dbReference type="ARBA" id="ARBA00012438"/>
    </source>
</evidence>
<dbReference type="OrthoDB" id="8476854at2"/>
<dbReference type="EMBL" id="FNCE01000002">
    <property type="protein sequence ID" value="SDF75746.1"/>
    <property type="molecule type" value="Genomic_DNA"/>
</dbReference>
<dbReference type="PRINTS" id="PR00344">
    <property type="entry name" value="BCTRLSENSOR"/>
</dbReference>
<keyword evidence="5" id="KW-0808">Transferase</keyword>
<dbReference type="CDD" id="cd00082">
    <property type="entry name" value="HisKA"/>
    <property type="match status" value="1"/>
</dbReference>
<dbReference type="SMART" id="SM00304">
    <property type="entry name" value="HAMP"/>
    <property type="match status" value="1"/>
</dbReference>
<feature type="region of interest" description="Disordered" evidence="8">
    <location>
        <begin position="1"/>
        <end position="27"/>
    </location>
</feature>
<dbReference type="EC" id="2.7.13.3" evidence="3"/>
<evidence type="ECO:0000256" key="4">
    <source>
        <dbReference type="ARBA" id="ARBA00022553"/>
    </source>
</evidence>
<comment type="subcellular location">
    <subcellularLocation>
        <location evidence="2">Membrane</location>
    </subcellularLocation>
</comment>
<evidence type="ECO:0000256" key="6">
    <source>
        <dbReference type="ARBA" id="ARBA00022777"/>
    </source>
</evidence>
<dbReference type="GO" id="GO:0000155">
    <property type="term" value="F:phosphorelay sensor kinase activity"/>
    <property type="evidence" value="ECO:0007669"/>
    <property type="project" value="InterPro"/>
</dbReference>
<dbReference type="AlphaFoldDB" id="A0A1G7NP36"/>
<evidence type="ECO:0000256" key="1">
    <source>
        <dbReference type="ARBA" id="ARBA00000085"/>
    </source>
</evidence>
<evidence type="ECO:0000256" key="7">
    <source>
        <dbReference type="ARBA" id="ARBA00023012"/>
    </source>
</evidence>
<dbReference type="InterPro" id="IPR003594">
    <property type="entry name" value="HATPase_dom"/>
</dbReference>
<dbReference type="Gene3D" id="1.10.287.130">
    <property type="match status" value="1"/>
</dbReference>
<evidence type="ECO:0000256" key="9">
    <source>
        <dbReference type="SAM" id="Phobius"/>
    </source>
</evidence>
<evidence type="ECO:0000256" key="2">
    <source>
        <dbReference type="ARBA" id="ARBA00004370"/>
    </source>
</evidence>
<accession>A0A1G7NP36</accession>
<dbReference type="InterPro" id="IPR004358">
    <property type="entry name" value="Sig_transdc_His_kin-like_C"/>
</dbReference>
<dbReference type="Pfam" id="PF00672">
    <property type="entry name" value="HAMP"/>
    <property type="match status" value="1"/>
</dbReference>
<dbReference type="SUPFAM" id="SSF55874">
    <property type="entry name" value="ATPase domain of HSP90 chaperone/DNA topoisomerase II/histidine kinase"/>
    <property type="match status" value="1"/>
</dbReference>
<organism evidence="12 13">
    <name type="scientific">Limimonas halophila</name>
    <dbReference type="NCBI Taxonomy" id="1082479"/>
    <lineage>
        <taxon>Bacteria</taxon>
        <taxon>Pseudomonadati</taxon>
        <taxon>Pseudomonadota</taxon>
        <taxon>Alphaproteobacteria</taxon>
        <taxon>Rhodospirillales</taxon>
        <taxon>Rhodovibrionaceae</taxon>
        <taxon>Limimonas</taxon>
    </lineage>
</organism>
<comment type="catalytic activity">
    <reaction evidence="1">
        <text>ATP + protein L-histidine = ADP + protein N-phospho-L-histidine.</text>
        <dbReference type="EC" id="2.7.13.3"/>
    </reaction>
</comment>
<dbReference type="Pfam" id="PF21689">
    <property type="entry name" value="TorS_sensor_domain"/>
    <property type="match status" value="1"/>
</dbReference>
<keyword evidence="9" id="KW-0812">Transmembrane</keyword>
<dbReference type="CDD" id="cd06225">
    <property type="entry name" value="HAMP"/>
    <property type="match status" value="1"/>
</dbReference>
<keyword evidence="9" id="KW-1133">Transmembrane helix</keyword>
<dbReference type="STRING" id="1082479.SAMN05216241_102245"/>
<keyword evidence="9" id="KW-0472">Membrane</keyword>